<name>A0A4Y9YWT9_9AGAM</name>
<dbReference type="AlphaFoldDB" id="A0A4Y9YWT9"/>
<feature type="compositionally biased region" description="Basic and acidic residues" evidence="1">
    <location>
        <begin position="94"/>
        <end position="105"/>
    </location>
</feature>
<protein>
    <submittedName>
        <fullName evidence="2">Uncharacterized protein</fullName>
    </submittedName>
</protein>
<evidence type="ECO:0000313" key="3">
    <source>
        <dbReference type="Proteomes" id="UP000298327"/>
    </source>
</evidence>
<evidence type="ECO:0000256" key="1">
    <source>
        <dbReference type="SAM" id="MobiDB-lite"/>
    </source>
</evidence>
<feature type="region of interest" description="Disordered" evidence="1">
    <location>
        <begin position="77"/>
        <end position="105"/>
    </location>
</feature>
<dbReference type="EMBL" id="SEOQ01000275">
    <property type="protein sequence ID" value="TFY66133.1"/>
    <property type="molecule type" value="Genomic_DNA"/>
</dbReference>
<reference evidence="2 3" key="1">
    <citation type="submission" date="2019-02" db="EMBL/GenBank/DDBJ databases">
        <title>Genome sequencing of the rare red list fungi Dentipellis fragilis.</title>
        <authorList>
            <person name="Buettner E."/>
            <person name="Kellner H."/>
        </authorList>
    </citation>
    <scope>NUCLEOTIDE SEQUENCE [LARGE SCALE GENOMIC DNA]</scope>
    <source>
        <strain evidence="2 3">DSM 105465</strain>
    </source>
</reference>
<keyword evidence="3" id="KW-1185">Reference proteome</keyword>
<organism evidence="2 3">
    <name type="scientific">Dentipellis fragilis</name>
    <dbReference type="NCBI Taxonomy" id="205917"/>
    <lineage>
        <taxon>Eukaryota</taxon>
        <taxon>Fungi</taxon>
        <taxon>Dikarya</taxon>
        <taxon>Basidiomycota</taxon>
        <taxon>Agaricomycotina</taxon>
        <taxon>Agaricomycetes</taxon>
        <taxon>Russulales</taxon>
        <taxon>Hericiaceae</taxon>
        <taxon>Dentipellis</taxon>
    </lineage>
</organism>
<comment type="caution">
    <text evidence="2">The sequence shown here is derived from an EMBL/GenBank/DDBJ whole genome shotgun (WGS) entry which is preliminary data.</text>
</comment>
<gene>
    <name evidence="2" type="ORF">EVG20_g4957</name>
</gene>
<proteinExistence type="predicted"/>
<sequence>MNVQINPSFFALGLVRQDTETNMDSEMTLDQLCDLRPPDHCEVTAAGVDNTAKVDADDNIVSDVDSLPVSDLLDLKPHSTDVDYPSSPATTDRTTQREAKREGLKECPRNTRATLPIAQPPANLKDDASIDWEEISRPSGDPMSQSLMILKNLLIAHAREEAAFRRETLESIRALTERVEELTK</sequence>
<evidence type="ECO:0000313" key="2">
    <source>
        <dbReference type="EMBL" id="TFY66133.1"/>
    </source>
</evidence>
<accession>A0A4Y9YWT9</accession>
<dbReference type="Proteomes" id="UP000298327">
    <property type="component" value="Unassembled WGS sequence"/>
</dbReference>